<evidence type="ECO:0000313" key="8">
    <source>
        <dbReference type="EMBL" id="GAY60387.1"/>
    </source>
</evidence>
<dbReference type="GO" id="GO:0016020">
    <property type="term" value="C:membrane"/>
    <property type="evidence" value="ECO:0007669"/>
    <property type="project" value="UniProtKB-SubCell"/>
</dbReference>
<dbReference type="PANTHER" id="PTHR10556">
    <property type="entry name" value="3-OXO-5-ALPHA-STEROID 4-DEHYDROGENASE"/>
    <property type="match status" value="1"/>
</dbReference>
<keyword evidence="5 6" id="KW-0472">Membrane</keyword>
<evidence type="ECO:0000256" key="2">
    <source>
        <dbReference type="ARBA" id="ARBA00007742"/>
    </source>
</evidence>
<feature type="transmembrane region" description="Helical" evidence="6">
    <location>
        <begin position="67"/>
        <end position="86"/>
    </location>
</feature>
<dbReference type="GO" id="GO:0006629">
    <property type="term" value="P:lipid metabolic process"/>
    <property type="evidence" value="ECO:0007669"/>
    <property type="project" value="InterPro"/>
</dbReference>
<name>A0A2H5Q6X3_CITUN</name>
<feature type="domain" description="3-oxo-5-alpha-steroid 4-dehydrogenase C-terminal" evidence="7">
    <location>
        <begin position="161"/>
        <end position="271"/>
    </location>
</feature>
<proteinExistence type="inferred from homology"/>
<feature type="transmembrane region" description="Helical" evidence="6">
    <location>
        <begin position="12"/>
        <end position="32"/>
    </location>
</feature>
<evidence type="ECO:0000256" key="3">
    <source>
        <dbReference type="ARBA" id="ARBA00022692"/>
    </source>
</evidence>
<dbReference type="Gene3D" id="1.20.120.1630">
    <property type="match status" value="1"/>
</dbReference>
<protein>
    <recommendedName>
        <fullName evidence="7">3-oxo-5-alpha-steroid 4-dehydrogenase C-terminal domain-containing protein</fullName>
    </recommendedName>
</protein>
<dbReference type="InterPro" id="IPR039357">
    <property type="entry name" value="SRD5A/TECR"/>
</dbReference>
<dbReference type="STRING" id="55188.A0A2H5Q6X3"/>
<dbReference type="InterPro" id="IPR001104">
    <property type="entry name" value="3-oxo-5_a-steroid_4-DH_C"/>
</dbReference>
<comment type="subcellular location">
    <subcellularLocation>
        <location evidence="1">Membrane</location>
        <topology evidence="1">Multi-pass membrane protein</topology>
    </subcellularLocation>
</comment>
<evidence type="ECO:0000256" key="5">
    <source>
        <dbReference type="ARBA" id="ARBA00023136"/>
    </source>
</evidence>
<dbReference type="FunFam" id="1.20.120.1630:FF:000017">
    <property type="entry name" value="3-oxo-5-alpha-steroid 4-dehydrogenase family protein"/>
    <property type="match status" value="1"/>
</dbReference>
<feature type="transmembrane region" description="Helical" evidence="6">
    <location>
        <begin position="219"/>
        <end position="242"/>
    </location>
</feature>
<comment type="similarity">
    <text evidence="2">Belongs to the steroid 5-alpha reductase family.</text>
</comment>
<feature type="transmembrane region" description="Helical" evidence="6">
    <location>
        <begin position="164"/>
        <end position="183"/>
    </location>
</feature>
<evidence type="ECO:0000256" key="1">
    <source>
        <dbReference type="ARBA" id="ARBA00004141"/>
    </source>
</evidence>
<keyword evidence="3 6" id="KW-0812">Transmembrane</keyword>
<keyword evidence="4 6" id="KW-1133">Transmembrane helix</keyword>
<comment type="caution">
    <text evidence="8">The sequence shown here is derived from an EMBL/GenBank/DDBJ whole genome shotgun (WGS) entry which is preliminary data.</text>
</comment>
<evidence type="ECO:0000256" key="4">
    <source>
        <dbReference type="ARBA" id="ARBA00022989"/>
    </source>
</evidence>
<evidence type="ECO:0000313" key="9">
    <source>
        <dbReference type="Proteomes" id="UP000236630"/>
    </source>
</evidence>
<gene>
    <name evidence="8" type="ORF">CUMW_201620</name>
</gene>
<reference evidence="8 9" key="1">
    <citation type="journal article" date="2017" name="Front. Genet.">
        <title>Draft sequencing of the heterozygous diploid genome of Satsuma (Citrus unshiu Marc.) using a hybrid assembly approach.</title>
        <authorList>
            <person name="Shimizu T."/>
            <person name="Tanizawa Y."/>
            <person name="Mochizuki T."/>
            <person name="Nagasaki H."/>
            <person name="Yoshioka T."/>
            <person name="Toyoda A."/>
            <person name="Fujiyama A."/>
            <person name="Kaminuma E."/>
            <person name="Nakamura Y."/>
        </authorList>
    </citation>
    <scope>NUCLEOTIDE SEQUENCE [LARGE SCALE GENOMIC DNA]</scope>
    <source>
        <strain evidence="9">cv. Miyagawa wase</strain>
    </source>
</reference>
<dbReference type="Pfam" id="PF02544">
    <property type="entry name" value="Steroid_dh"/>
    <property type="match status" value="1"/>
</dbReference>
<dbReference type="PANTHER" id="PTHR10556:SF35">
    <property type="entry name" value="3-OXO-5-ALPHA-STEROID 4-DEHYDROGENASE FAMILY PROTEIN"/>
    <property type="match status" value="1"/>
</dbReference>
<organism evidence="8 9">
    <name type="scientific">Citrus unshiu</name>
    <name type="common">Satsuma mandarin</name>
    <name type="synonym">Citrus nobilis var. unshiu</name>
    <dbReference type="NCBI Taxonomy" id="55188"/>
    <lineage>
        <taxon>Eukaryota</taxon>
        <taxon>Viridiplantae</taxon>
        <taxon>Streptophyta</taxon>
        <taxon>Embryophyta</taxon>
        <taxon>Tracheophyta</taxon>
        <taxon>Spermatophyta</taxon>
        <taxon>Magnoliopsida</taxon>
        <taxon>eudicotyledons</taxon>
        <taxon>Gunneridae</taxon>
        <taxon>Pentapetalae</taxon>
        <taxon>rosids</taxon>
        <taxon>malvids</taxon>
        <taxon>Sapindales</taxon>
        <taxon>Rutaceae</taxon>
        <taxon>Aurantioideae</taxon>
        <taxon>Citrus</taxon>
    </lineage>
</organism>
<dbReference type="AlphaFoldDB" id="A0A2H5Q6X3"/>
<dbReference type="Proteomes" id="UP000236630">
    <property type="component" value="Unassembled WGS sequence"/>
</dbReference>
<dbReference type="GO" id="GO:0016627">
    <property type="term" value="F:oxidoreductase activity, acting on the CH-CH group of donors"/>
    <property type="evidence" value="ECO:0007669"/>
    <property type="project" value="InterPro"/>
</dbReference>
<dbReference type="PROSITE" id="PS50244">
    <property type="entry name" value="S5A_REDUCTASE"/>
    <property type="match status" value="1"/>
</dbReference>
<evidence type="ECO:0000256" key="6">
    <source>
        <dbReference type="SAM" id="Phobius"/>
    </source>
</evidence>
<feature type="transmembrane region" description="Helical" evidence="6">
    <location>
        <begin position="122"/>
        <end position="144"/>
    </location>
</feature>
<keyword evidence="9" id="KW-1185">Reference proteome</keyword>
<accession>A0A2H5Q6X3</accession>
<evidence type="ECO:0000259" key="7">
    <source>
        <dbReference type="Pfam" id="PF02544"/>
    </source>
</evidence>
<sequence>MFFASIFFPPPVSLSLNIISVGMVVFAASLGYSEIKGKHMKYSKFWNFNSRSIKSAKKKEINISSKIGMLLFYTPSFFAGLASLWLCPFEGFRFRLLTSALTFHFFKRIFEVLFIHKYSGGMVLDSAIVVSLGYVITTTTMIYIQRLSQREELILDQPTIDLKFVGIILFCLGISGNFYHHYLLSRMRRNGEKEYRIPTGGLFDKVVCPHYLFELIEFWGIFFISQTLYAFCNALGVTFYLMGRSYITRTWYLSKFEHFPKHVKALFPYIF</sequence>
<dbReference type="EMBL" id="BDQV01000233">
    <property type="protein sequence ID" value="GAY60387.1"/>
    <property type="molecule type" value="Genomic_DNA"/>
</dbReference>